<gene>
    <name evidence="2" type="ORF">KUDE01_005051</name>
</gene>
<proteinExistence type="predicted"/>
<dbReference type="Proteomes" id="UP001228049">
    <property type="component" value="Unassembled WGS sequence"/>
</dbReference>
<comment type="caution">
    <text evidence="2">The sequence shown here is derived from an EMBL/GenBank/DDBJ whole genome shotgun (WGS) entry which is preliminary data.</text>
</comment>
<sequence length="236" mass="26126">MNEVDYDEADLMEIDRCEQSALCGAENEQDIDMLPCDGEKADKQRDDLDVSQGLVNGSFATLARKLTCKAPLSYTHFPQIANRGGGGVAVYVKNHIQVCEKEYVHNVTDLEFLSLKVQAPVSALIAAVYRPPDYSVRSFLSNLGSLLDSLEIMDCHPIIVCGDFNENLLSNAGKPILEMFQSRGYAQLITATTTEKNTLLDLIFISQPQRCLHSGVMNTYYSYHNPVFCVVSSNSV</sequence>
<dbReference type="InterPro" id="IPR005135">
    <property type="entry name" value="Endo/exonuclease/phosphatase"/>
</dbReference>
<evidence type="ECO:0000313" key="3">
    <source>
        <dbReference type="Proteomes" id="UP001228049"/>
    </source>
</evidence>
<dbReference type="AlphaFoldDB" id="A0AAD9CIX8"/>
<dbReference type="InterPro" id="IPR036691">
    <property type="entry name" value="Endo/exonu/phosph_ase_sf"/>
</dbReference>
<dbReference type="GO" id="GO:0016853">
    <property type="term" value="F:isomerase activity"/>
    <property type="evidence" value="ECO:0007669"/>
    <property type="project" value="UniProtKB-KW"/>
</dbReference>
<dbReference type="PANTHER" id="PTHR33776:SF3">
    <property type="entry name" value="PHD-TYPE DOMAIN-CONTAINING PROTEIN"/>
    <property type="match status" value="1"/>
</dbReference>
<evidence type="ECO:0000313" key="2">
    <source>
        <dbReference type="EMBL" id="KAK1902087.1"/>
    </source>
</evidence>
<keyword evidence="3" id="KW-1185">Reference proteome</keyword>
<dbReference type="PANTHER" id="PTHR33776">
    <property type="entry name" value="ENDO/EXONUCLEASE/PHOSPHATASE DOMAIN-CONTAINING PROTEIN"/>
    <property type="match status" value="1"/>
</dbReference>
<organism evidence="2 3">
    <name type="scientific">Dissostichus eleginoides</name>
    <name type="common">Patagonian toothfish</name>
    <name type="synonym">Dissostichus amissus</name>
    <dbReference type="NCBI Taxonomy" id="100907"/>
    <lineage>
        <taxon>Eukaryota</taxon>
        <taxon>Metazoa</taxon>
        <taxon>Chordata</taxon>
        <taxon>Craniata</taxon>
        <taxon>Vertebrata</taxon>
        <taxon>Euteleostomi</taxon>
        <taxon>Actinopterygii</taxon>
        <taxon>Neopterygii</taxon>
        <taxon>Teleostei</taxon>
        <taxon>Neoteleostei</taxon>
        <taxon>Acanthomorphata</taxon>
        <taxon>Eupercaria</taxon>
        <taxon>Perciformes</taxon>
        <taxon>Notothenioidei</taxon>
        <taxon>Nototheniidae</taxon>
        <taxon>Dissostichus</taxon>
    </lineage>
</organism>
<feature type="domain" description="Endonuclease/exonuclease/phosphatase" evidence="1">
    <location>
        <begin position="73"/>
        <end position="216"/>
    </location>
</feature>
<dbReference type="SUPFAM" id="SSF56219">
    <property type="entry name" value="DNase I-like"/>
    <property type="match status" value="1"/>
</dbReference>
<name>A0AAD9CIX8_DISEL</name>
<dbReference type="Gene3D" id="3.60.10.10">
    <property type="entry name" value="Endonuclease/exonuclease/phosphatase"/>
    <property type="match status" value="1"/>
</dbReference>
<accession>A0AAD9CIX8</accession>
<protein>
    <submittedName>
        <fullName evidence="2">N-(5'-phosphoribosyl)anthranilate isomerase</fullName>
    </submittedName>
</protein>
<dbReference type="Pfam" id="PF03372">
    <property type="entry name" value="Exo_endo_phos"/>
    <property type="match status" value="1"/>
</dbReference>
<keyword evidence="2" id="KW-0413">Isomerase</keyword>
<evidence type="ECO:0000259" key="1">
    <source>
        <dbReference type="Pfam" id="PF03372"/>
    </source>
</evidence>
<reference evidence="2" key="1">
    <citation type="submission" date="2023-04" db="EMBL/GenBank/DDBJ databases">
        <title>Chromosome-level genome of Chaenocephalus aceratus.</title>
        <authorList>
            <person name="Park H."/>
        </authorList>
    </citation>
    <scope>NUCLEOTIDE SEQUENCE</scope>
    <source>
        <strain evidence="2">DE</strain>
        <tissue evidence="2">Muscle</tissue>
    </source>
</reference>
<dbReference type="EMBL" id="JASDAP010000006">
    <property type="protein sequence ID" value="KAK1902087.1"/>
    <property type="molecule type" value="Genomic_DNA"/>
</dbReference>